<name>A0A1G7B446_9ACTN</name>
<dbReference type="Proteomes" id="UP000198949">
    <property type="component" value="Unassembled WGS sequence"/>
</dbReference>
<organism evidence="1 2">
    <name type="scientific">Glycomyces harbinensis</name>
    <dbReference type="NCBI Taxonomy" id="58114"/>
    <lineage>
        <taxon>Bacteria</taxon>
        <taxon>Bacillati</taxon>
        <taxon>Actinomycetota</taxon>
        <taxon>Actinomycetes</taxon>
        <taxon>Glycomycetales</taxon>
        <taxon>Glycomycetaceae</taxon>
        <taxon>Glycomyces</taxon>
    </lineage>
</organism>
<evidence type="ECO:0000313" key="2">
    <source>
        <dbReference type="Proteomes" id="UP000198949"/>
    </source>
</evidence>
<sequence>MVLSFAFAPRAPAGRHPALAVAPKGRRTASVACVLPGVDPMVCVGRRFASAGRLRGGSEGPVDRRFTCAPGAPAGDPSAFAVGDPAGRRSASETCASLSIGPVACAARRFASDAPCHDAGAPTGRPSASAPRTLTDRHLAFAAVLPEDRRPGSVTRAFPRFDQLARIGRRSALATLPRGGTDAPLDLRFACAPRTPVGRHPAFTAGEATGRCPVSDATGHRDRAVRVLRGRAVSVSGRRESRALPGRRFAPVLLHPDLAVPMGRRPAVVRGDVDGLEVRADARGPADERVAAGQCHDHALLGLFTAPASLRPESEVR</sequence>
<proteinExistence type="predicted"/>
<evidence type="ECO:0000313" key="1">
    <source>
        <dbReference type="EMBL" id="SDE21791.1"/>
    </source>
</evidence>
<gene>
    <name evidence="1" type="ORF">SAMN05216270_115138</name>
</gene>
<dbReference type="STRING" id="58114.SAMN05216270_115138"/>
<keyword evidence="2" id="KW-1185">Reference proteome</keyword>
<reference evidence="2" key="1">
    <citation type="submission" date="2016-10" db="EMBL/GenBank/DDBJ databases">
        <authorList>
            <person name="Varghese N."/>
            <person name="Submissions S."/>
        </authorList>
    </citation>
    <scope>NUCLEOTIDE SEQUENCE [LARGE SCALE GENOMIC DNA]</scope>
    <source>
        <strain evidence="2">CGMCC 4.3516</strain>
    </source>
</reference>
<dbReference type="EMBL" id="FNAD01000015">
    <property type="protein sequence ID" value="SDE21791.1"/>
    <property type="molecule type" value="Genomic_DNA"/>
</dbReference>
<protein>
    <submittedName>
        <fullName evidence="1">Uncharacterized protein</fullName>
    </submittedName>
</protein>
<accession>A0A1G7B446</accession>
<dbReference type="AlphaFoldDB" id="A0A1G7B446"/>